<name>A0AAW1R1E8_9CHLO</name>
<dbReference type="InterPro" id="IPR013783">
    <property type="entry name" value="Ig-like_fold"/>
</dbReference>
<dbReference type="Proteomes" id="UP001438707">
    <property type="component" value="Unassembled WGS sequence"/>
</dbReference>
<feature type="region of interest" description="Disordered" evidence="1">
    <location>
        <begin position="275"/>
        <end position="369"/>
    </location>
</feature>
<keyword evidence="4" id="KW-1185">Reference proteome</keyword>
<dbReference type="AlphaFoldDB" id="A0AAW1R1E8"/>
<dbReference type="EMBL" id="JALJOS010000018">
    <property type="protein sequence ID" value="KAK9827566.1"/>
    <property type="molecule type" value="Genomic_DNA"/>
</dbReference>
<dbReference type="InterPro" id="IPR013784">
    <property type="entry name" value="Carb-bd-like_fold"/>
</dbReference>
<evidence type="ECO:0000259" key="2">
    <source>
        <dbReference type="PROSITE" id="PS51166"/>
    </source>
</evidence>
<dbReference type="GO" id="GO:2001070">
    <property type="term" value="F:starch binding"/>
    <property type="evidence" value="ECO:0007669"/>
    <property type="project" value="InterPro"/>
</dbReference>
<comment type="caution">
    <text evidence="3">The sequence shown here is derived from an EMBL/GenBank/DDBJ whole genome shotgun (WGS) entry which is preliminary data.</text>
</comment>
<dbReference type="SUPFAM" id="SSF49452">
    <property type="entry name" value="Starch-binding domain-like"/>
    <property type="match status" value="1"/>
</dbReference>
<feature type="region of interest" description="Disordered" evidence="1">
    <location>
        <begin position="96"/>
        <end position="115"/>
    </location>
</feature>
<dbReference type="PROSITE" id="PS51166">
    <property type="entry name" value="CBM20"/>
    <property type="match status" value="1"/>
</dbReference>
<gene>
    <name evidence="3" type="ORF">WJX74_010847</name>
</gene>
<dbReference type="PANTHER" id="PTHR15048">
    <property type="entry name" value="STARCH-BINDING DOMAIN-CONTAINING PROTEIN 1"/>
    <property type="match status" value="1"/>
</dbReference>
<evidence type="ECO:0000313" key="3">
    <source>
        <dbReference type="EMBL" id="KAK9827566.1"/>
    </source>
</evidence>
<reference evidence="3 4" key="1">
    <citation type="journal article" date="2024" name="Nat. Commun.">
        <title>Phylogenomics reveals the evolutionary origins of lichenization in chlorophyte algae.</title>
        <authorList>
            <person name="Puginier C."/>
            <person name="Libourel C."/>
            <person name="Otte J."/>
            <person name="Skaloud P."/>
            <person name="Haon M."/>
            <person name="Grisel S."/>
            <person name="Petersen M."/>
            <person name="Berrin J.G."/>
            <person name="Delaux P.M."/>
            <person name="Dal Grande F."/>
            <person name="Keller J."/>
        </authorList>
    </citation>
    <scope>NUCLEOTIDE SEQUENCE [LARGE SCALE GENOMIC DNA]</scope>
    <source>
        <strain evidence="3 4">SAG 2145</strain>
    </source>
</reference>
<accession>A0AAW1R1E8</accession>
<feature type="compositionally biased region" description="Polar residues" evidence="1">
    <location>
        <begin position="31"/>
        <end position="42"/>
    </location>
</feature>
<feature type="region of interest" description="Disordered" evidence="1">
    <location>
        <begin position="129"/>
        <end position="148"/>
    </location>
</feature>
<sequence>MALVVPGNSRVLCLLDIRTVPAQARRPEICSHTQHQQHNNGFGRSERTSCRASLTEQSAAAGLESSRHPLGNLFEGAASFTSDWPAASISFLELDRAQSSSAPGPGSRQPQAEKQVENLRESYLEFPARDQASDVSQPEQPAAPPPPKLMRVRLSVHYRVHSRQMLCIGGSQIPFGWSFLSISKLPMIWNDGDVWTAEVDLPVNSRMDYKYVILEEQDWTKQESEDAEGVVTFQYRDKPDQPPDVQTIQKQMAIVAWQPGPNRVVQVPSEEELNSLQRGEVRERTPARMPTRPYIPRRFPGPALGQAFRNIKPPSMRPPPSPSQDPQEDELAGTWEMLSRDEDSGEPLLERRDVWGMSDLQPPSPVRFG</sequence>
<feature type="domain" description="CBM20" evidence="2">
    <location>
        <begin position="144"/>
        <end position="283"/>
    </location>
</feature>
<dbReference type="InterPro" id="IPR002044">
    <property type="entry name" value="CBM20"/>
</dbReference>
<organism evidence="3 4">
    <name type="scientific">Apatococcus lobatus</name>
    <dbReference type="NCBI Taxonomy" id="904363"/>
    <lineage>
        <taxon>Eukaryota</taxon>
        <taxon>Viridiplantae</taxon>
        <taxon>Chlorophyta</taxon>
        <taxon>core chlorophytes</taxon>
        <taxon>Trebouxiophyceae</taxon>
        <taxon>Chlorellales</taxon>
        <taxon>Chlorellaceae</taxon>
        <taxon>Apatococcus</taxon>
    </lineage>
</organism>
<feature type="compositionally biased region" description="Polar residues" evidence="1">
    <location>
        <begin position="97"/>
        <end position="112"/>
    </location>
</feature>
<dbReference type="PANTHER" id="PTHR15048:SF0">
    <property type="entry name" value="STARCH-BINDING DOMAIN-CONTAINING PROTEIN 1"/>
    <property type="match status" value="1"/>
</dbReference>
<feature type="compositionally biased region" description="Basic and acidic residues" evidence="1">
    <location>
        <begin position="338"/>
        <end position="354"/>
    </location>
</feature>
<dbReference type="GO" id="GO:0016020">
    <property type="term" value="C:membrane"/>
    <property type="evidence" value="ECO:0007669"/>
    <property type="project" value="TreeGrafter"/>
</dbReference>
<evidence type="ECO:0000256" key="1">
    <source>
        <dbReference type="SAM" id="MobiDB-lite"/>
    </source>
</evidence>
<feature type="region of interest" description="Disordered" evidence="1">
    <location>
        <begin position="29"/>
        <end position="51"/>
    </location>
</feature>
<proteinExistence type="predicted"/>
<dbReference type="Pfam" id="PF00686">
    <property type="entry name" value="CBM_20"/>
    <property type="match status" value="1"/>
</dbReference>
<protein>
    <recommendedName>
        <fullName evidence="2">CBM20 domain-containing protein</fullName>
    </recommendedName>
</protein>
<dbReference type="Gene3D" id="2.60.40.10">
    <property type="entry name" value="Immunoglobulins"/>
    <property type="match status" value="1"/>
</dbReference>
<evidence type="ECO:0000313" key="4">
    <source>
        <dbReference type="Proteomes" id="UP001438707"/>
    </source>
</evidence>